<evidence type="ECO:0000256" key="14">
    <source>
        <dbReference type="RuleBase" id="RU000584"/>
    </source>
</evidence>
<dbReference type="Gene3D" id="3.40.50.720">
    <property type="entry name" value="NAD(P)-binding Rossmann-like Domain"/>
    <property type="match status" value="1"/>
</dbReference>
<dbReference type="GO" id="GO:0008883">
    <property type="term" value="F:glutamyl-tRNA reductase activity"/>
    <property type="evidence" value="ECO:0007669"/>
    <property type="project" value="UniProtKB-UniRule"/>
</dbReference>
<comment type="function">
    <text evidence="9">Catalyzes the NADPH-dependent reduction of glutamyl-tRNA(Glu) to glutamate 1-semialdehyde (GSA).</text>
</comment>
<evidence type="ECO:0000256" key="4">
    <source>
        <dbReference type="ARBA" id="ARBA00022857"/>
    </source>
</evidence>
<evidence type="ECO:0000256" key="10">
    <source>
        <dbReference type="PIRSR" id="PIRSR000445-1"/>
    </source>
</evidence>
<dbReference type="NCBIfam" id="TIGR01035">
    <property type="entry name" value="hemA"/>
    <property type="match status" value="1"/>
</dbReference>
<keyword evidence="5 9" id="KW-0560">Oxidoreductase</keyword>
<sequence length="422" mass="47989">MLGILGINHKTASLNIRDKFAIPCDDIIPLSERILQIKKIAGVVVLATCNRTEIYYSKELCHEDACKGDILKELHSFFNIEEDYSSNFYHYTGAEAITHLFRVTSGVDSMVIGENQIVNQMKKAYIFCTEANLTDAILMRLFQKSFECSKKVRTETSIQQGATSVGYVAIDLCEKEFKNLKNKHILIIGTGETGQLALRDFKKRGATEISITNRTDEKTLDVAKRKSVNPILFNNFKDHLAQCDIILTATSAGEYLISKEDIKQAQQIRKGKKQFLVDLSVPRNIDIDTEKFDGVKLICVDDLQKILDDHKEMRENSIEKANIIISDLVEESMSWLHSRSLRPVIKTITSNMQQLSENELVEYRKNHSSDVVEQIERYTGLLTQKYIRMLIKNLKEATNNGNATASLDIISQLFDFEDSNNE</sequence>
<dbReference type="CDD" id="cd05213">
    <property type="entry name" value="NAD_bind_Glutamyl_tRNA_reduct"/>
    <property type="match status" value="1"/>
</dbReference>
<dbReference type="AlphaFoldDB" id="A0AAE3SIK1"/>
<feature type="domain" description="Tetrapyrrole biosynthesis glutamyl-tRNA reductase dimerisation" evidence="15">
    <location>
        <begin position="320"/>
        <end position="415"/>
    </location>
</feature>
<comment type="caution">
    <text evidence="18">The sequence shown here is derived from an EMBL/GenBank/DDBJ whole genome shotgun (WGS) entry which is preliminary data.</text>
</comment>
<feature type="binding site" evidence="9 11">
    <location>
        <position position="109"/>
    </location>
    <ligand>
        <name>substrate</name>
    </ligand>
</feature>
<dbReference type="InterPro" id="IPR015895">
    <property type="entry name" value="4pyrrol_synth_GluRdtase_N"/>
</dbReference>
<keyword evidence="19" id="KW-1185">Reference proteome</keyword>
<evidence type="ECO:0000259" key="15">
    <source>
        <dbReference type="Pfam" id="PF00745"/>
    </source>
</evidence>
<dbReference type="InterPro" id="IPR036343">
    <property type="entry name" value="GluRdtase_N_sf"/>
</dbReference>
<dbReference type="SUPFAM" id="SSF69742">
    <property type="entry name" value="Glutamyl tRNA-reductase catalytic, N-terminal domain"/>
    <property type="match status" value="1"/>
</dbReference>
<evidence type="ECO:0000256" key="1">
    <source>
        <dbReference type="ARBA" id="ARBA00005059"/>
    </source>
</evidence>
<feature type="binding site" evidence="9 11">
    <location>
        <begin position="114"/>
        <end position="116"/>
    </location>
    <ligand>
        <name>substrate</name>
    </ligand>
</feature>
<dbReference type="Gene3D" id="3.30.460.30">
    <property type="entry name" value="Glutamyl-tRNA reductase, N-terminal domain"/>
    <property type="match status" value="1"/>
</dbReference>
<comment type="domain">
    <text evidence="9">Possesses an unusual extended V-shaped dimeric structure with each monomer consisting of three distinct domains arranged along a curved 'spinal' alpha-helix. The N-terminal catalytic domain specifically recognizes the glutamate moiety of the substrate. The second domain is the NADPH-binding domain, and the third C-terminal domain is responsible for dimerization.</text>
</comment>
<dbReference type="EMBL" id="JAPDPI010000004">
    <property type="protein sequence ID" value="MCW3804712.1"/>
    <property type="molecule type" value="Genomic_DNA"/>
</dbReference>
<feature type="binding site" evidence="9 12">
    <location>
        <begin position="189"/>
        <end position="194"/>
    </location>
    <ligand>
        <name>NADP(+)</name>
        <dbReference type="ChEBI" id="CHEBI:58349"/>
    </ligand>
</feature>
<evidence type="ECO:0000256" key="13">
    <source>
        <dbReference type="PIRSR" id="PIRSR000445-4"/>
    </source>
</evidence>
<evidence type="ECO:0000259" key="17">
    <source>
        <dbReference type="Pfam" id="PF05201"/>
    </source>
</evidence>
<evidence type="ECO:0000256" key="6">
    <source>
        <dbReference type="ARBA" id="ARBA00023244"/>
    </source>
</evidence>
<accession>A0AAE3SIK1</accession>
<dbReference type="GO" id="GO:0019353">
    <property type="term" value="P:protoporphyrinogen IX biosynthetic process from glutamate"/>
    <property type="evidence" value="ECO:0007669"/>
    <property type="project" value="TreeGrafter"/>
</dbReference>
<organism evidence="18 19">
    <name type="scientific">Plebeiibacterium marinum</name>
    <dbReference type="NCBI Taxonomy" id="2992111"/>
    <lineage>
        <taxon>Bacteria</taxon>
        <taxon>Pseudomonadati</taxon>
        <taxon>Bacteroidota</taxon>
        <taxon>Bacteroidia</taxon>
        <taxon>Marinilabiliales</taxon>
        <taxon>Marinilabiliaceae</taxon>
        <taxon>Plebeiibacterium</taxon>
    </lineage>
</organism>
<reference evidence="18" key="1">
    <citation type="submission" date="2022-10" db="EMBL/GenBank/DDBJ databases">
        <authorList>
            <person name="Yu W.X."/>
        </authorList>
    </citation>
    <scope>NUCLEOTIDE SEQUENCE</scope>
    <source>
        <strain evidence="18">D04</strain>
    </source>
</reference>
<dbReference type="InterPro" id="IPR015896">
    <property type="entry name" value="4pyrrol_synth_GluRdtase_dimer"/>
</dbReference>
<dbReference type="SUPFAM" id="SSF51735">
    <property type="entry name" value="NAD(P)-binding Rossmann-fold domains"/>
    <property type="match status" value="1"/>
</dbReference>
<feature type="binding site" evidence="9 11">
    <location>
        <begin position="48"/>
        <end position="51"/>
    </location>
    <ligand>
        <name>substrate</name>
    </ligand>
</feature>
<evidence type="ECO:0000256" key="11">
    <source>
        <dbReference type="PIRSR" id="PIRSR000445-2"/>
    </source>
</evidence>
<dbReference type="InterPro" id="IPR006151">
    <property type="entry name" value="Shikm_DH/Glu-tRNA_Rdtase"/>
</dbReference>
<comment type="similarity">
    <text evidence="2 9 14">Belongs to the glutamyl-tRNA reductase family.</text>
</comment>
<name>A0AAE3SIK1_9BACT</name>
<dbReference type="RefSeq" id="WP_301197934.1">
    <property type="nucleotide sequence ID" value="NZ_JAPDPI010000004.1"/>
</dbReference>
<feature type="binding site" evidence="9 11">
    <location>
        <position position="120"/>
    </location>
    <ligand>
        <name>substrate</name>
    </ligand>
</feature>
<gene>
    <name evidence="9 18" type="primary">hemA</name>
    <name evidence="18" type="ORF">OM074_03680</name>
</gene>
<comment type="catalytic activity">
    <reaction evidence="7 9 14">
        <text>(S)-4-amino-5-oxopentanoate + tRNA(Glu) + NADP(+) = L-glutamyl-tRNA(Glu) + NADPH + H(+)</text>
        <dbReference type="Rhea" id="RHEA:12344"/>
        <dbReference type="Rhea" id="RHEA-COMP:9663"/>
        <dbReference type="Rhea" id="RHEA-COMP:9680"/>
        <dbReference type="ChEBI" id="CHEBI:15378"/>
        <dbReference type="ChEBI" id="CHEBI:57501"/>
        <dbReference type="ChEBI" id="CHEBI:57783"/>
        <dbReference type="ChEBI" id="CHEBI:58349"/>
        <dbReference type="ChEBI" id="CHEBI:78442"/>
        <dbReference type="ChEBI" id="CHEBI:78520"/>
        <dbReference type="EC" id="1.2.1.70"/>
    </reaction>
</comment>
<dbReference type="InterPro" id="IPR036291">
    <property type="entry name" value="NAD(P)-bd_dom_sf"/>
</dbReference>
<dbReference type="HAMAP" id="MF_00087">
    <property type="entry name" value="Glu_tRNA_reductase"/>
    <property type="match status" value="1"/>
</dbReference>
<evidence type="ECO:0000313" key="19">
    <source>
        <dbReference type="Proteomes" id="UP001207408"/>
    </source>
</evidence>
<proteinExistence type="inferred from homology"/>
<feature type="active site" description="Nucleophile" evidence="9 10">
    <location>
        <position position="49"/>
    </location>
</feature>
<dbReference type="PANTHER" id="PTHR43013">
    <property type="entry name" value="GLUTAMYL-TRNA REDUCTASE"/>
    <property type="match status" value="1"/>
</dbReference>
<evidence type="ECO:0000256" key="12">
    <source>
        <dbReference type="PIRSR" id="PIRSR000445-3"/>
    </source>
</evidence>
<protein>
    <recommendedName>
        <fullName evidence="8 9">Glutamyl-tRNA reductase</fullName>
        <shortName evidence="9">GluTR</shortName>
        <ecNumber evidence="3 9">1.2.1.70</ecNumber>
    </recommendedName>
</protein>
<dbReference type="Pfam" id="PF05201">
    <property type="entry name" value="GlutR_N"/>
    <property type="match status" value="1"/>
</dbReference>
<dbReference type="GO" id="GO:0050661">
    <property type="term" value="F:NADP binding"/>
    <property type="evidence" value="ECO:0007669"/>
    <property type="project" value="InterPro"/>
</dbReference>
<dbReference type="FunFam" id="3.40.50.720:FF:000031">
    <property type="entry name" value="Glutamyl-tRNA reductase"/>
    <property type="match status" value="1"/>
</dbReference>
<dbReference type="InterPro" id="IPR000343">
    <property type="entry name" value="4pyrrol_synth_GluRdtase"/>
</dbReference>
<dbReference type="FunFam" id="3.30.460.30:FF:000001">
    <property type="entry name" value="Glutamyl-tRNA reductase"/>
    <property type="match status" value="1"/>
</dbReference>
<evidence type="ECO:0000259" key="16">
    <source>
        <dbReference type="Pfam" id="PF01488"/>
    </source>
</evidence>
<dbReference type="PANTHER" id="PTHR43013:SF1">
    <property type="entry name" value="GLUTAMYL-TRNA REDUCTASE"/>
    <property type="match status" value="1"/>
</dbReference>
<dbReference type="InterPro" id="IPR036453">
    <property type="entry name" value="GluRdtase_dimer_dom_sf"/>
</dbReference>
<evidence type="ECO:0000256" key="3">
    <source>
        <dbReference type="ARBA" id="ARBA00012970"/>
    </source>
</evidence>
<feature type="site" description="Important for activity" evidence="9 13">
    <location>
        <position position="99"/>
    </location>
</feature>
<evidence type="ECO:0000256" key="5">
    <source>
        <dbReference type="ARBA" id="ARBA00023002"/>
    </source>
</evidence>
<keyword evidence="4 9" id="KW-0521">NADP</keyword>
<dbReference type="PIRSF" id="PIRSF000445">
    <property type="entry name" value="4pyrrol_synth_GluRdtase"/>
    <property type="match status" value="1"/>
</dbReference>
<feature type="domain" description="Glutamyl-tRNA reductase N-terminal" evidence="17">
    <location>
        <begin position="5"/>
        <end position="156"/>
    </location>
</feature>
<keyword evidence="6 9" id="KW-0627">Porphyrin biosynthesis</keyword>
<evidence type="ECO:0000256" key="2">
    <source>
        <dbReference type="ARBA" id="ARBA00005916"/>
    </source>
</evidence>
<evidence type="ECO:0000256" key="9">
    <source>
        <dbReference type="HAMAP-Rule" id="MF_00087"/>
    </source>
</evidence>
<evidence type="ECO:0000256" key="7">
    <source>
        <dbReference type="ARBA" id="ARBA00047464"/>
    </source>
</evidence>
<dbReference type="Proteomes" id="UP001207408">
    <property type="component" value="Unassembled WGS sequence"/>
</dbReference>
<evidence type="ECO:0000313" key="18">
    <source>
        <dbReference type="EMBL" id="MCW3804712.1"/>
    </source>
</evidence>
<dbReference type="Pfam" id="PF00745">
    <property type="entry name" value="GlutR_dimer"/>
    <property type="match status" value="1"/>
</dbReference>
<dbReference type="Pfam" id="PF01488">
    <property type="entry name" value="Shikimate_DH"/>
    <property type="match status" value="1"/>
</dbReference>
<comment type="miscellaneous">
    <text evidence="9">During catalysis, the active site Cys acts as a nucleophile attacking the alpha-carbonyl group of tRNA-bound glutamate with the formation of a thioester intermediate between enzyme and glutamate, and the concomitant release of tRNA(Glu). The thioester intermediate is finally reduced by direct hydride transfer from NADPH, to form the product GSA.</text>
</comment>
<dbReference type="SUPFAM" id="SSF69075">
    <property type="entry name" value="Glutamyl tRNA-reductase dimerization domain"/>
    <property type="match status" value="1"/>
</dbReference>
<evidence type="ECO:0000256" key="8">
    <source>
        <dbReference type="ARBA" id="ARBA00068659"/>
    </source>
</evidence>
<dbReference type="EC" id="1.2.1.70" evidence="3 9"/>
<comment type="pathway">
    <text evidence="1 9 14">Porphyrin-containing compound metabolism; protoporphyrin-IX biosynthesis; 5-aminolevulinate from L-glutamyl-tRNA(Glu): step 1/2.</text>
</comment>
<comment type="subunit">
    <text evidence="9">Homodimer.</text>
</comment>
<feature type="domain" description="Quinate/shikimate 5-dehydrogenase/glutamyl-tRNA reductase" evidence="16">
    <location>
        <begin position="172"/>
        <end position="306"/>
    </location>
</feature>